<keyword evidence="20" id="KW-0732">Signal</keyword>
<keyword evidence="12" id="KW-1168">Fusion of virus membrane with host membrane</keyword>
<evidence type="ECO:0000256" key="16">
    <source>
        <dbReference type="ARBA" id="ARBA00022632"/>
    </source>
</evidence>
<keyword evidence="22" id="KW-0863">Zinc-finger</keyword>
<dbReference type="Pfam" id="PF20679">
    <property type="entry name" value="Hanta_Gn-B"/>
    <property type="match status" value="1"/>
</dbReference>
<keyword evidence="11" id="KW-1113">Inhibition of host RLR pathway by virus</keyword>
<evidence type="ECO:0000256" key="10">
    <source>
        <dbReference type="ARBA" id="ARBA00015294"/>
    </source>
</evidence>
<evidence type="ECO:0000256" key="14">
    <source>
        <dbReference type="ARBA" id="ARBA00022581"/>
    </source>
</evidence>
<protein>
    <recommendedName>
        <fullName evidence="10 37">Envelopment polyprotein</fullName>
    </recommendedName>
    <alternativeName>
        <fullName evidence="36 37">M polyprotein</fullName>
    </alternativeName>
</protein>
<sequence>MWSLLLLAALVGQGFALKNVFDMRIQCPHSVNFGETSVSGYTELPPLSLQEAEQLVPESSCNMDNHQSLSTINKLTKVIWRKKANQESANQNSFEVAESEVSFKGLCMLKHRMVEESYRNRRSVICYDLACNSTFCKPTVYMIVPIHACNMMKSCLIGLGPYRIQVVYERTYCTTGILTEGKCFVPDKAVVSALKRGMYAIASIETICFFIHQKGNTYKIVTAITSAMGSKCNNTDTKVQGYYICIIGGNSAPVYAPSGEDFRAMEVFSGIIMSPHGEDHDLPGEEIATYQISGQIEAKIPHTVSSKNLKLTAFAGIPSYSSTSILAASGDSRFIFSPGLFPNLNQSVCDNNALPLIWRGLIDLTGYYEAVHPCNVFCVLSGPGASCEAFSEGGIFNITSPMCLVSKQNRFRAAEQQISFVCQRVDMDIIVYCNGQKKTILTKTLVIGQCIYTITSLFSLLPGVAHSIAIELCVPGFHGWATAALLITFCFGWVLIPACTLAILLVLKFFANILHTSNQENRFKAILRKIKEEFEKTKGSMVCEICKYECETLKELKAHNLSCVQGECPYCFTHCEPTETAIQAHYKVCQATHRFREDLKKTVTPQNIGPGCYRTLNLFRYKSRCYILTMWTLLLIIESILWAASAAEIPLVPLWTDNAHGVGSVPMHTDLELDFSLPSSSKYTYKRHLTNPVNDQQSVSLHIEIESQGIGADVHHLGHWYDARLNLKTSFHCYGACTKYQYPWHTAKCHFEKDYEYENSWACNPPDCPGVGTGCTACGLYLDQLKPVGTAFKIISVRYSRKVCVQFGEEYLCKTIDMNDCFVTRHAKICIIGTVSKFSQGDTLLFLGPMEGGGIIFKHWCTSTCHFGDPGDVMGPKDKPFICPEFPGQFRKKCNFATTPVCEYDGNIISGYKKVLATIDSFQSFNTSNIHFTDETIEWRDPDGMLRDHINIVISKDIDFENLAENPCKVGLQAANIEGAWGSGVGFTLTCQVSLTECPTFLTSIKACDMAICYGAESVTLSRGQNTVKITGKGGHSGSSFKCCHGKECSSTGLQASAPHLDKVNGISELENERVYDDGAPECGITCWFKKSGEWVMGIINGNWVVLIVLCVLLLFSLILLSILCPVRKHKKS</sequence>
<evidence type="ECO:0000256" key="25">
    <source>
        <dbReference type="ARBA" id="ARBA00022833"/>
    </source>
</evidence>
<evidence type="ECO:0000256" key="22">
    <source>
        <dbReference type="ARBA" id="ARBA00022771"/>
    </source>
</evidence>
<dbReference type="GO" id="GO:0046718">
    <property type="term" value="P:symbiont entry into host cell"/>
    <property type="evidence" value="ECO:0007669"/>
    <property type="project" value="UniProtKB-KW"/>
</dbReference>
<evidence type="ECO:0000256" key="8">
    <source>
        <dbReference type="ARBA" id="ARBA00004482"/>
    </source>
</evidence>
<dbReference type="GO" id="GO:0044228">
    <property type="term" value="C:host cell surface"/>
    <property type="evidence" value="ECO:0007669"/>
    <property type="project" value="UniProtKB-SubCell"/>
</dbReference>
<keyword evidence="27" id="KW-1043">Host membrane</keyword>
<evidence type="ECO:0000259" key="39">
    <source>
        <dbReference type="PROSITE" id="PS51056"/>
    </source>
</evidence>
<dbReference type="GO" id="GO:0052170">
    <property type="term" value="P:symbiont-mediated suppression of host innate immune response"/>
    <property type="evidence" value="ECO:0007669"/>
    <property type="project" value="UniProtKB-KW"/>
</dbReference>
<organism evidence="40">
    <name type="scientific">Orthohantavirus seoulense</name>
    <dbReference type="NCBI Taxonomy" id="3052498"/>
    <lineage>
        <taxon>Viruses</taxon>
        <taxon>Riboviria</taxon>
        <taxon>Orthornavirae</taxon>
        <taxon>Negarnaviricota</taxon>
        <taxon>Polyploviricotina</taxon>
        <taxon>Bunyaviricetes</taxon>
        <taxon>Elliovirales</taxon>
        <taxon>Hantaviridae</taxon>
        <taxon>Mammantavirinae</taxon>
        <taxon>Orthohantavirus</taxon>
    </lineage>
</organism>
<evidence type="ECO:0000256" key="38">
    <source>
        <dbReference type="SAM" id="Phobius"/>
    </source>
</evidence>
<evidence type="ECO:0000256" key="3">
    <source>
        <dbReference type="ARBA" id="ARBA00004244"/>
    </source>
</evidence>
<keyword evidence="21" id="KW-0677">Repeat</keyword>
<evidence type="ECO:0000256" key="9">
    <source>
        <dbReference type="ARBA" id="ARBA00005839"/>
    </source>
</evidence>
<evidence type="ECO:0000256" key="15">
    <source>
        <dbReference type="ARBA" id="ARBA00022595"/>
    </source>
</evidence>
<keyword evidence="26 37" id="KW-0946">Virion</keyword>
<keyword evidence="17" id="KW-1110">Inhibition of host TRAFs by virus</keyword>
<dbReference type="GO" id="GO:0039527">
    <property type="term" value="P:symbiont-mediated suppression of host TRAF-mediated signal transduction"/>
    <property type="evidence" value="ECO:0007669"/>
    <property type="project" value="UniProtKB-KW"/>
</dbReference>
<evidence type="ECO:0000256" key="27">
    <source>
        <dbReference type="ARBA" id="ARBA00022870"/>
    </source>
</evidence>
<evidence type="ECO:0000256" key="32">
    <source>
        <dbReference type="ARBA" id="ARBA00023180"/>
    </source>
</evidence>
<keyword evidence="33" id="KW-1038">Host endoplasmic reticulum</keyword>
<evidence type="ECO:0000256" key="1">
    <source>
        <dbReference type="ARBA" id="ARBA00004153"/>
    </source>
</evidence>
<feature type="domain" description="ITAM" evidence="39">
    <location>
        <begin position="609"/>
        <end position="632"/>
    </location>
</feature>
<keyword evidence="25" id="KW-0862">Zinc</keyword>
<dbReference type="GO" id="GO:0019031">
    <property type="term" value="C:viral envelope"/>
    <property type="evidence" value="ECO:0007669"/>
    <property type="project" value="UniProtKB-KW"/>
</dbReference>
<dbReference type="PIRSF" id="PIRSF003945">
    <property type="entry name" value="M_poly_HantaV"/>
    <property type="match status" value="1"/>
</dbReference>
<dbReference type="GO" id="GO:0008270">
    <property type="term" value="F:zinc ion binding"/>
    <property type="evidence" value="ECO:0007669"/>
    <property type="project" value="UniProtKB-KW"/>
</dbReference>
<feature type="transmembrane region" description="Helical" evidence="38">
    <location>
        <begin position="1104"/>
        <end position="1127"/>
    </location>
</feature>
<evidence type="ECO:0000256" key="31">
    <source>
        <dbReference type="ARBA" id="ARBA00023157"/>
    </source>
</evidence>
<keyword evidence="40" id="KW-0261">Viral envelope protein</keyword>
<proteinExistence type="inferred from homology"/>
<evidence type="ECO:0000256" key="6">
    <source>
        <dbReference type="ARBA" id="ARBA00004385"/>
    </source>
</evidence>
<evidence type="ECO:0000256" key="12">
    <source>
        <dbReference type="ARBA" id="ARBA00022506"/>
    </source>
</evidence>
<keyword evidence="15" id="KW-1162">Viral penetration into host cytoplasm</keyword>
<keyword evidence="28 38" id="KW-1133">Transmembrane helix</keyword>
<keyword evidence="32" id="KW-0325">Glycoprotein</keyword>
<dbReference type="InterPro" id="IPR016402">
    <property type="entry name" value="Envelope_glycoprot_Hantavirus"/>
</dbReference>
<evidence type="ECO:0000256" key="35">
    <source>
        <dbReference type="ARBA" id="ARBA00023296"/>
    </source>
</evidence>
<keyword evidence="31" id="KW-1015">Disulfide bond</keyword>
<dbReference type="GO" id="GO:0055036">
    <property type="term" value="C:virion membrane"/>
    <property type="evidence" value="ECO:0007669"/>
    <property type="project" value="UniProtKB-SubCell"/>
</dbReference>
<dbReference type="GO" id="GO:0019062">
    <property type="term" value="P:virion attachment to host cell"/>
    <property type="evidence" value="ECO:0007669"/>
    <property type="project" value="UniProtKB-KW"/>
</dbReference>
<evidence type="ECO:0000256" key="20">
    <source>
        <dbReference type="ARBA" id="ARBA00022729"/>
    </source>
</evidence>
<dbReference type="GO" id="GO:0007165">
    <property type="term" value="P:signal transduction"/>
    <property type="evidence" value="ECO:0007669"/>
    <property type="project" value="InterPro"/>
</dbReference>
<dbReference type="Pfam" id="PF10538">
    <property type="entry name" value="ITAM_Cys-rich"/>
    <property type="match status" value="1"/>
</dbReference>
<dbReference type="GO" id="GO:0044167">
    <property type="term" value="C:host cell endoplasmic reticulum membrane"/>
    <property type="evidence" value="ECO:0007669"/>
    <property type="project" value="UniProtKB-SubCell"/>
</dbReference>
<keyword evidence="19" id="KW-0479">Metal-binding</keyword>
<evidence type="ECO:0000256" key="19">
    <source>
        <dbReference type="ARBA" id="ARBA00022723"/>
    </source>
</evidence>
<dbReference type="Pfam" id="PF01567">
    <property type="entry name" value="Hanta_Gn-H"/>
    <property type="match status" value="1"/>
</dbReference>
<keyword evidence="34" id="KW-0899">Viral immunoevasion</keyword>
<evidence type="ECO:0000256" key="2">
    <source>
        <dbReference type="ARBA" id="ARBA00004181"/>
    </source>
</evidence>
<feature type="transmembrane region" description="Helical" evidence="38">
    <location>
        <begin position="480"/>
        <end position="507"/>
    </location>
</feature>
<dbReference type="InterPro" id="IPR048790">
    <property type="entry name" value="Gn-B_hanta"/>
</dbReference>
<keyword evidence="23" id="KW-1161">Viral attachment to host cell</keyword>
<evidence type="ECO:0000256" key="33">
    <source>
        <dbReference type="ARBA" id="ARBA00023184"/>
    </source>
</evidence>
<evidence type="ECO:0000256" key="13">
    <source>
        <dbReference type="ARBA" id="ARBA00022510"/>
    </source>
</evidence>
<evidence type="ECO:0000256" key="7">
    <source>
        <dbReference type="ARBA" id="ARBA00004426"/>
    </source>
</evidence>
<evidence type="ECO:0000256" key="4">
    <source>
        <dbReference type="ARBA" id="ARBA00004252"/>
    </source>
</evidence>
<dbReference type="InterPro" id="IPR002532">
    <property type="entry name" value="Hanta_Gc_N"/>
</dbReference>
<dbReference type="Pfam" id="PF01561">
    <property type="entry name" value="Hanta_Gc_N"/>
    <property type="match status" value="1"/>
</dbReference>
<dbReference type="InterPro" id="IPR012316">
    <property type="entry name" value="ITAM_motif_hantavir-typ"/>
</dbReference>
<keyword evidence="16" id="KW-1090">Inhibition of host innate immune response by virus</keyword>
<evidence type="ECO:0000256" key="29">
    <source>
        <dbReference type="ARBA" id="ARBA00023136"/>
    </source>
</evidence>
<evidence type="ECO:0000256" key="5">
    <source>
        <dbReference type="ARBA" id="ARBA00004381"/>
    </source>
</evidence>
<dbReference type="PROSITE" id="PS51056">
    <property type="entry name" value="ITAM_2"/>
    <property type="match status" value="1"/>
</dbReference>
<keyword evidence="35" id="KW-1160">Virus entry into host cell</keyword>
<evidence type="ECO:0000256" key="18">
    <source>
        <dbReference type="ARBA" id="ARBA00022692"/>
    </source>
</evidence>
<dbReference type="EMBL" id="KM115586">
    <property type="protein sequence ID" value="AIS71977.1"/>
    <property type="molecule type" value="Viral_cRNA"/>
</dbReference>
<evidence type="ECO:0000256" key="28">
    <source>
        <dbReference type="ARBA" id="ARBA00022989"/>
    </source>
</evidence>
<keyword evidence="24" id="KW-1040">Host Golgi apparatus</keyword>
<comment type="similarity">
    <text evidence="9 37">Belongs to the hantavirus envelope glycoprotein family.</text>
</comment>
<dbReference type="GO" id="GO:0033650">
    <property type="term" value="C:host cell mitochondrion"/>
    <property type="evidence" value="ECO:0007669"/>
    <property type="project" value="UniProtKB-SubCell"/>
</dbReference>
<name>A0A097BU40_9VIRU</name>
<evidence type="ECO:0000313" key="40">
    <source>
        <dbReference type="EMBL" id="AIS71977.1"/>
    </source>
</evidence>
<evidence type="ECO:0000256" key="37">
    <source>
        <dbReference type="PIRNR" id="PIRNR003945"/>
    </source>
</evidence>
<evidence type="ECO:0000256" key="17">
    <source>
        <dbReference type="ARBA" id="ARBA00022647"/>
    </source>
</evidence>
<dbReference type="Gene3D" id="1.10.8.1320">
    <property type="match status" value="1"/>
</dbReference>
<accession>A0A097BU40</accession>
<keyword evidence="14" id="KW-0945">Host-virus interaction</keyword>
<evidence type="ECO:0000256" key="34">
    <source>
        <dbReference type="ARBA" id="ARBA00023280"/>
    </source>
</evidence>
<keyword evidence="30" id="KW-1045">Host mitochondrion</keyword>
<evidence type="ECO:0000256" key="36">
    <source>
        <dbReference type="ARBA" id="ARBA00031199"/>
    </source>
</evidence>
<feature type="transmembrane region" description="Helical" evidence="38">
    <location>
        <begin position="625"/>
        <end position="644"/>
    </location>
</feature>
<dbReference type="Pfam" id="PF20682">
    <property type="entry name" value="Hanta_Gc_C"/>
    <property type="match status" value="1"/>
</dbReference>
<dbReference type="InterPro" id="IPR048791">
    <property type="entry name" value="Gc_C_bunya"/>
</dbReference>
<evidence type="ECO:0000256" key="26">
    <source>
        <dbReference type="ARBA" id="ARBA00022844"/>
    </source>
</evidence>
<keyword evidence="18 38" id="KW-0812">Transmembrane</keyword>
<dbReference type="GO" id="GO:0044178">
    <property type="term" value="C:host cell Golgi membrane"/>
    <property type="evidence" value="ECO:0007669"/>
    <property type="project" value="UniProtKB-SubCell"/>
</dbReference>
<dbReference type="InterPro" id="IPR002534">
    <property type="entry name" value="Hanta_Gn-H"/>
</dbReference>
<evidence type="ECO:0000256" key="21">
    <source>
        <dbReference type="ARBA" id="ARBA00022737"/>
    </source>
</evidence>
<comment type="subcellular location">
    <subcellularLocation>
        <location evidence="4">Host Golgi apparatus membrane</location>
        <topology evidence="4">Multi-pass membrane protein</topology>
    </subcellularLocation>
    <subcellularLocation>
        <location evidence="3">Host Golgi apparatus membrane</location>
        <topology evidence="3">Single-pass type I membrane protein</topology>
    </subcellularLocation>
    <subcellularLocation>
        <location evidence="7">Host cell surface</location>
    </subcellularLocation>
    <subcellularLocation>
        <location evidence="1">Host endoplasmic reticulum membrane</location>
        <topology evidence="1">Multi-pass membrane protein</topology>
    </subcellularLocation>
    <subcellularLocation>
        <location evidence="8">Host endoplasmic reticulum membrane</location>
        <topology evidence="8">Single-pass type I membrane protein</topology>
    </subcellularLocation>
    <subcellularLocation>
        <location evidence="2">Host mitochondrion</location>
    </subcellularLocation>
    <subcellularLocation>
        <location evidence="6">Virion membrane</location>
        <topology evidence="6">Multi-pass membrane protein</topology>
    </subcellularLocation>
    <subcellularLocation>
        <location evidence="5">Virion membrane</location>
        <topology evidence="5">Single-pass membrane protein</topology>
    </subcellularLocation>
</comment>
<evidence type="ECO:0000256" key="24">
    <source>
        <dbReference type="ARBA" id="ARBA00022812"/>
    </source>
</evidence>
<keyword evidence="13" id="KW-1170">Fusion of virus membrane with host endosomal membrane</keyword>
<keyword evidence="29 37" id="KW-0472">Membrane</keyword>
<evidence type="ECO:0000256" key="11">
    <source>
        <dbReference type="ARBA" id="ARBA00022482"/>
    </source>
</evidence>
<evidence type="ECO:0000256" key="23">
    <source>
        <dbReference type="ARBA" id="ARBA00022804"/>
    </source>
</evidence>
<evidence type="ECO:0000256" key="30">
    <source>
        <dbReference type="ARBA" id="ARBA00023147"/>
    </source>
</evidence>
<dbReference type="GO" id="GO:0039654">
    <property type="term" value="P:fusion of virus membrane with host endosome membrane"/>
    <property type="evidence" value="ECO:0007669"/>
    <property type="project" value="UniProtKB-KW"/>
</dbReference>
<reference evidence="40" key="1">
    <citation type="submission" date="2014-07" db="EMBL/GenBank/DDBJ databases">
        <authorList>
            <person name="Li Q."/>
            <person name="Cai Y.N."/>
        </authorList>
    </citation>
    <scope>NUCLEOTIDE SEQUENCE</scope>
    <source>
        <strain evidence="40">93HBQ4</strain>
    </source>
</reference>